<dbReference type="Proteomes" id="UP000030746">
    <property type="component" value="Unassembled WGS sequence"/>
</dbReference>
<protein>
    <recommendedName>
        <fullName evidence="5">LIM zinc-binding domain-containing protein</fullName>
    </recommendedName>
</protein>
<dbReference type="KEGG" id="lgi:LOTGIDRAFT_70091"/>
<organism evidence="6 7">
    <name type="scientific">Lottia gigantea</name>
    <name type="common">Giant owl limpet</name>
    <dbReference type="NCBI Taxonomy" id="225164"/>
    <lineage>
        <taxon>Eukaryota</taxon>
        <taxon>Metazoa</taxon>
        <taxon>Spiralia</taxon>
        <taxon>Lophotrochozoa</taxon>
        <taxon>Mollusca</taxon>
        <taxon>Gastropoda</taxon>
        <taxon>Patellogastropoda</taxon>
        <taxon>Lottioidea</taxon>
        <taxon>Lottiidae</taxon>
        <taxon>Lottia</taxon>
    </lineage>
</organism>
<dbReference type="SMART" id="SM00132">
    <property type="entry name" value="LIM"/>
    <property type="match status" value="1"/>
</dbReference>
<keyword evidence="2 4" id="KW-0862">Zinc</keyword>
<dbReference type="GeneID" id="20251949"/>
<dbReference type="HOGENOM" id="CLU_2874296_0_0_1"/>
<dbReference type="Pfam" id="PF00412">
    <property type="entry name" value="LIM"/>
    <property type="match status" value="1"/>
</dbReference>
<reference evidence="6 7" key="1">
    <citation type="journal article" date="2013" name="Nature">
        <title>Insights into bilaterian evolution from three spiralian genomes.</title>
        <authorList>
            <person name="Simakov O."/>
            <person name="Marletaz F."/>
            <person name="Cho S.J."/>
            <person name="Edsinger-Gonzales E."/>
            <person name="Havlak P."/>
            <person name="Hellsten U."/>
            <person name="Kuo D.H."/>
            <person name="Larsson T."/>
            <person name="Lv J."/>
            <person name="Arendt D."/>
            <person name="Savage R."/>
            <person name="Osoegawa K."/>
            <person name="de Jong P."/>
            <person name="Grimwood J."/>
            <person name="Chapman J.A."/>
            <person name="Shapiro H."/>
            <person name="Aerts A."/>
            <person name="Otillar R.P."/>
            <person name="Terry A.Y."/>
            <person name="Boore J.L."/>
            <person name="Grigoriev I.V."/>
            <person name="Lindberg D.R."/>
            <person name="Seaver E.C."/>
            <person name="Weisblat D.A."/>
            <person name="Putnam N.H."/>
            <person name="Rokhsar D.S."/>
        </authorList>
    </citation>
    <scope>NUCLEOTIDE SEQUENCE [LARGE SCALE GENOMIC DNA]</scope>
</reference>
<dbReference type="AlphaFoldDB" id="V4AER1"/>
<dbReference type="PANTHER" id="PTHR24206">
    <property type="entry name" value="OS06G0237300 PROTEIN"/>
    <property type="match status" value="1"/>
</dbReference>
<gene>
    <name evidence="6" type="ORF">LOTGIDRAFT_70091</name>
</gene>
<dbReference type="GO" id="GO:0046872">
    <property type="term" value="F:metal ion binding"/>
    <property type="evidence" value="ECO:0007669"/>
    <property type="project" value="UniProtKB-KW"/>
</dbReference>
<proteinExistence type="predicted"/>
<dbReference type="InterPro" id="IPR001781">
    <property type="entry name" value="Znf_LIM"/>
</dbReference>
<name>V4AER1_LOTGI</name>
<evidence type="ECO:0000256" key="3">
    <source>
        <dbReference type="ARBA" id="ARBA00023038"/>
    </source>
</evidence>
<dbReference type="OMA" id="SLFHKGC"/>
<accession>V4AER1</accession>
<dbReference type="CTD" id="20251949"/>
<keyword evidence="7" id="KW-1185">Reference proteome</keyword>
<dbReference type="STRING" id="225164.V4AER1"/>
<evidence type="ECO:0000313" key="7">
    <source>
        <dbReference type="Proteomes" id="UP000030746"/>
    </source>
</evidence>
<feature type="non-terminal residue" evidence="6">
    <location>
        <position position="64"/>
    </location>
</feature>
<dbReference type="SUPFAM" id="SSF57716">
    <property type="entry name" value="Glucocorticoid receptor-like (DNA-binding domain)"/>
    <property type="match status" value="1"/>
</dbReference>
<dbReference type="OrthoDB" id="6129702at2759"/>
<feature type="non-terminal residue" evidence="6">
    <location>
        <position position="1"/>
    </location>
</feature>
<dbReference type="Gene3D" id="2.10.110.10">
    <property type="entry name" value="Cysteine Rich Protein"/>
    <property type="match status" value="1"/>
</dbReference>
<keyword evidence="3 4" id="KW-0440">LIM domain</keyword>
<evidence type="ECO:0000256" key="2">
    <source>
        <dbReference type="ARBA" id="ARBA00022833"/>
    </source>
</evidence>
<dbReference type="RefSeq" id="XP_009046814.1">
    <property type="nucleotide sequence ID" value="XM_009048566.1"/>
</dbReference>
<dbReference type="PROSITE" id="PS50023">
    <property type="entry name" value="LIM_DOMAIN_2"/>
    <property type="match status" value="1"/>
</dbReference>
<evidence type="ECO:0000313" key="6">
    <source>
        <dbReference type="EMBL" id="ESP02519.1"/>
    </source>
</evidence>
<evidence type="ECO:0000256" key="4">
    <source>
        <dbReference type="PROSITE-ProRule" id="PRU00125"/>
    </source>
</evidence>
<keyword evidence="1 4" id="KW-0479">Metal-binding</keyword>
<evidence type="ECO:0000259" key="5">
    <source>
        <dbReference type="PROSITE" id="PS50023"/>
    </source>
</evidence>
<evidence type="ECO:0000256" key="1">
    <source>
        <dbReference type="ARBA" id="ARBA00022723"/>
    </source>
</evidence>
<dbReference type="PROSITE" id="PS00478">
    <property type="entry name" value="LIM_DOMAIN_1"/>
    <property type="match status" value="1"/>
</dbReference>
<feature type="domain" description="LIM zinc-binding" evidence="5">
    <location>
        <begin position="2"/>
        <end position="64"/>
    </location>
</feature>
<dbReference type="EMBL" id="KB200213">
    <property type="protein sequence ID" value="ESP02519.1"/>
    <property type="molecule type" value="Genomic_DNA"/>
</dbReference>
<sequence length="64" mass="7550">KEYCLRCGKRVYHMEKLGPVKECLYHKLCFRCVVCNTTLNVKNYHVNPNDMEDLNVYCVTHVPS</sequence>